<reference evidence="3 4" key="1">
    <citation type="submission" date="2021-01" db="EMBL/GenBank/DDBJ databases">
        <title>Streptomyces acididurans sp. nov., isolated from a peat swamp forest soil.</title>
        <authorList>
            <person name="Chantavorakit T."/>
            <person name="Duangmal K."/>
        </authorList>
    </citation>
    <scope>NUCLEOTIDE SEQUENCE [LARGE SCALE GENOMIC DNA]</scope>
    <source>
        <strain evidence="3 4">KK5PA1</strain>
    </source>
</reference>
<dbReference type="InterPro" id="IPR027417">
    <property type="entry name" value="P-loop_NTPase"/>
</dbReference>
<keyword evidence="4" id="KW-1185">Reference proteome</keyword>
<evidence type="ECO:0000259" key="2">
    <source>
        <dbReference type="Pfam" id="PF00437"/>
    </source>
</evidence>
<dbReference type="SUPFAM" id="SSF52540">
    <property type="entry name" value="P-loop containing nucleoside triphosphate hydrolases"/>
    <property type="match status" value="1"/>
</dbReference>
<dbReference type="EMBL" id="JADKYB010000007">
    <property type="protein sequence ID" value="MBM9505746.1"/>
    <property type="molecule type" value="Genomic_DNA"/>
</dbReference>
<feature type="domain" description="Bacterial type II secretion system protein E" evidence="2">
    <location>
        <begin position="54"/>
        <end position="338"/>
    </location>
</feature>
<dbReference type="NCBIfam" id="TIGR03819">
    <property type="entry name" value="heli_sec_ATPase"/>
    <property type="match status" value="1"/>
</dbReference>
<dbReference type="Gene3D" id="3.30.450.380">
    <property type="match status" value="1"/>
</dbReference>
<gene>
    <name evidence="3" type="ORF">ITX44_14525</name>
</gene>
<dbReference type="Pfam" id="PF00437">
    <property type="entry name" value="T2SSE"/>
    <property type="match status" value="1"/>
</dbReference>
<dbReference type="RefSeq" id="WP_205357627.1">
    <property type="nucleotide sequence ID" value="NZ_JADKYB010000007.1"/>
</dbReference>
<comment type="caution">
    <text evidence="3">The sequence shown here is derived from an EMBL/GenBank/DDBJ whole genome shotgun (WGS) entry which is preliminary data.</text>
</comment>
<dbReference type="PANTHER" id="PTHR30486">
    <property type="entry name" value="TWITCHING MOTILITY PROTEIN PILT"/>
    <property type="match status" value="1"/>
</dbReference>
<evidence type="ECO:0000313" key="3">
    <source>
        <dbReference type="EMBL" id="MBM9505746.1"/>
    </source>
</evidence>
<accession>A0ABS2TQY3</accession>
<proteinExistence type="inferred from homology"/>
<organism evidence="3 4">
    <name type="scientific">Actinacidiphila acididurans</name>
    <dbReference type="NCBI Taxonomy" id="2784346"/>
    <lineage>
        <taxon>Bacteria</taxon>
        <taxon>Bacillati</taxon>
        <taxon>Actinomycetota</taxon>
        <taxon>Actinomycetes</taxon>
        <taxon>Kitasatosporales</taxon>
        <taxon>Streptomycetaceae</taxon>
        <taxon>Actinacidiphila</taxon>
    </lineage>
</organism>
<dbReference type="InterPro" id="IPR050921">
    <property type="entry name" value="T4SS_GSP_E_ATPase"/>
</dbReference>
<dbReference type="PANTHER" id="PTHR30486:SF6">
    <property type="entry name" value="TYPE IV PILUS RETRACTATION ATPASE PILT"/>
    <property type="match status" value="1"/>
</dbReference>
<dbReference type="CDD" id="cd01130">
    <property type="entry name" value="VirB11-like_ATPase"/>
    <property type="match status" value="1"/>
</dbReference>
<evidence type="ECO:0000256" key="1">
    <source>
        <dbReference type="ARBA" id="ARBA00006611"/>
    </source>
</evidence>
<dbReference type="InterPro" id="IPR022399">
    <property type="entry name" value="TadA-like_ATPase"/>
</dbReference>
<name>A0ABS2TQY3_9ACTN</name>
<comment type="similarity">
    <text evidence="1">Belongs to the GSP E family.</text>
</comment>
<dbReference type="InterPro" id="IPR001482">
    <property type="entry name" value="T2SS/T4SS_dom"/>
</dbReference>
<dbReference type="Proteomes" id="UP000749040">
    <property type="component" value="Unassembled WGS sequence"/>
</dbReference>
<dbReference type="Gene3D" id="3.40.50.300">
    <property type="entry name" value="P-loop containing nucleotide triphosphate hydrolases"/>
    <property type="match status" value="1"/>
</dbReference>
<evidence type="ECO:0000313" key="4">
    <source>
        <dbReference type="Proteomes" id="UP000749040"/>
    </source>
</evidence>
<protein>
    <submittedName>
        <fullName evidence="3">TadA family conjugal transfer-associated ATPase</fullName>
    </submittedName>
</protein>
<sequence>MTAGLLDAVRLRLAEDGGEPTPARVAAALRAQGRLLGDAEVLGVVAALRSELVGVGPLEPLLADPDVTDILVNAPDQVWIDRGHGLERSDVSFPDTAAVRRLAQRLATTAGRRLDDARPWVDARLPDGTRLHAVLPPVVVGSPCLSLRVVRARAFTLAELVTAGTLDPDTVALLRALLDARLSFMISGGTGSGKTTLLSTLLGLVDPAARIVLAEDSAELRPDHPHVVRLETRPANQEGAGRVTLRDLVRQALRMRPDRLVVGEVRGSEVTDLLAALNTGHEGGCGTVHANTAADVPARLEALGSTAGLDRAALHSQLAAALSVVVHLARDSCGRRRVAEIHVLQRTADGLVVTVPALLRDARGRVERGPGWQRLTALCTAGAS</sequence>